<keyword evidence="5" id="KW-0865">Zymogen</keyword>
<evidence type="ECO:0000256" key="7">
    <source>
        <dbReference type="ARBA" id="ARBA00023270"/>
    </source>
</evidence>
<evidence type="ECO:0000313" key="10">
    <source>
        <dbReference type="Proteomes" id="UP001244341"/>
    </source>
</evidence>
<evidence type="ECO:0000256" key="5">
    <source>
        <dbReference type="ARBA" id="ARBA00023145"/>
    </source>
</evidence>
<evidence type="ECO:0000256" key="4">
    <source>
        <dbReference type="ARBA" id="ARBA00023115"/>
    </source>
</evidence>
<gene>
    <name evidence="9" type="ORF">OEZ85_002027</name>
</gene>
<evidence type="ECO:0000256" key="6">
    <source>
        <dbReference type="ARBA" id="ARBA00023239"/>
    </source>
</evidence>
<protein>
    <recommendedName>
        <fullName evidence="11">Adenosylmethionine decarboxylase</fullName>
    </recommendedName>
</protein>
<dbReference type="InterPro" id="IPR003826">
    <property type="entry name" value="AdoMetDC_fam_prok"/>
</dbReference>
<dbReference type="EMBL" id="CP126213">
    <property type="protein sequence ID" value="WIA15363.1"/>
    <property type="molecule type" value="Genomic_DNA"/>
</dbReference>
<comment type="cofactor">
    <cofactor evidence="1">
        <name>pyruvate</name>
        <dbReference type="ChEBI" id="CHEBI:15361"/>
    </cofactor>
</comment>
<dbReference type="Proteomes" id="UP001244341">
    <property type="component" value="Chromosome 6b"/>
</dbReference>
<keyword evidence="7" id="KW-0704">Schiff base</keyword>
<keyword evidence="8" id="KW-0670">Pyruvate</keyword>
<organism evidence="9 10">
    <name type="scientific">Tetradesmus obliquus</name>
    <name type="common">Green alga</name>
    <name type="synonym">Acutodesmus obliquus</name>
    <dbReference type="NCBI Taxonomy" id="3088"/>
    <lineage>
        <taxon>Eukaryota</taxon>
        <taxon>Viridiplantae</taxon>
        <taxon>Chlorophyta</taxon>
        <taxon>core chlorophytes</taxon>
        <taxon>Chlorophyceae</taxon>
        <taxon>CS clade</taxon>
        <taxon>Sphaeropleales</taxon>
        <taxon>Scenedesmaceae</taxon>
        <taxon>Tetradesmus</taxon>
    </lineage>
</organism>
<proteinExistence type="predicted"/>
<name>A0ABY8U6S3_TETOB</name>
<keyword evidence="10" id="KW-1185">Reference proteome</keyword>
<evidence type="ECO:0000256" key="2">
    <source>
        <dbReference type="ARBA" id="ARBA00022793"/>
    </source>
</evidence>
<reference evidence="9 10" key="1">
    <citation type="submission" date="2023-05" db="EMBL/GenBank/DDBJ databases">
        <title>A 100% complete, gapless, phased diploid assembly of the Scenedesmus obliquus UTEX 3031 genome.</title>
        <authorList>
            <person name="Biondi T.C."/>
            <person name="Hanschen E.R."/>
            <person name="Kwon T."/>
            <person name="Eng W."/>
            <person name="Kruse C.P.S."/>
            <person name="Koehler S.I."/>
            <person name="Kunde Y."/>
            <person name="Gleasner C.D."/>
            <person name="You Mak K.T."/>
            <person name="Polle J."/>
            <person name="Hovde B.T."/>
            <person name="Starkenburg S.R."/>
        </authorList>
    </citation>
    <scope>NUCLEOTIDE SEQUENCE [LARGE SCALE GENOMIC DNA]</scope>
    <source>
        <strain evidence="9 10">DOE0152z</strain>
    </source>
</reference>
<evidence type="ECO:0008006" key="11">
    <source>
        <dbReference type="Google" id="ProtNLM"/>
    </source>
</evidence>
<dbReference type="InterPro" id="IPR016067">
    <property type="entry name" value="S-AdoMet_deCO2ase_core"/>
</dbReference>
<dbReference type="PANTHER" id="PTHR33866:SF2">
    <property type="entry name" value="S-ADENOSYLMETHIONINE DECARBOXYLASE PROENZYME"/>
    <property type="match status" value="1"/>
</dbReference>
<dbReference type="PANTHER" id="PTHR33866">
    <property type="entry name" value="S-ADENOSYLMETHIONINE DECARBOXYLASE PROENZYME"/>
    <property type="match status" value="1"/>
</dbReference>
<keyword evidence="4" id="KW-0620">Polyamine biosynthesis</keyword>
<dbReference type="Pfam" id="PF02675">
    <property type="entry name" value="AdoMet_dc"/>
    <property type="match status" value="1"/>
</dbReference>
<evidence type="ECO:0000256" key="1">
    <source>
        <dbReference type="ARBA" id="ARBA00001928"/>
    </source>
</evidence>
<accession>A0ABY8U6S3</accession>
<dbReference type="SUPFAM" id="SSF56276">
    <property type="entry name" value="S-adenosylmethionine decarboxylase"/>
    <property type="match status" value="1"/>
</dbReference>
<dbReference type="Gene3D" id="3.40.50.150">
    <property type="entry name" value="Vaccinia Virus protein VP39"/>
    <property type="match status" value="1"/>
</dbReference>
<keyword evidence="2" id="KW-0210">Decarboxylase</keyword>
<evidence type="ECO:0000313" key="9">
    <source>
        <dbReference type="EMBL" id="WIA15363.1"/>
    </source>
</evidence>
<dbReference type="InterPro" id="IPR029063">
    <property type="entry name" value="SAM-dependent_MTases_sf"/>
</dbReference>
<keyword evidence="3" id="KW-0068">Autocatalytic cleavage</keyword>
<dbReference type="Gene3D" id="3.60.90.10">
    <property type="entry name" value="S-adenosylmethionine decarboxylase"/>
    <property type="match status" value="1"/>
</dbReference>
<keyword evidence="6" id="KW-0456">Lyase</keyword>
<dbReference type="SUPFAM" id="SSF53335">
    <property type="entry name" value="S-adenosyl-L-methionine-dependent methyltransferases"/>
    <property type="match status" value="1"/>
</dbReference>
<evidence type="ECO:0000256" key="3">
    <source>
        <dbReference type="ARBA" id="ARBA00022813"/>
    </source>
</evidence>
<evidence type="ECO:0000256" key="8">
    <source>
        <dbReference type="ARBA" id="ARBA00023317"/>
    </source>
</evidence>
<sequence>MTYLGHSCHVFAGTQGVTCVFLLSESHLSLHTWPEHHYAALDIFTCGKAAHPEVMEQGLRELLQPGLVLRQQLARGGLELDKLSPEQRKAKVLHTFITNGQDGESLGQVLHQVPILHSSASRYQSITVIEVPGYDVVIIDSTDFTFAAASKLHSEAFYAALHALMRPQAALIQIVEIYMRVFEQDFAKMESALRSAGWQGVGRSSVFVPSYSGEALMLHAVKH</sequence>